<accession>A0A7J6LAB8</accession>
<comment type="caution">
    <text evidence="2">The sequence shown here is derived from an EMBL/GenBank/DDBJ whole genome shotgun (WGS) entry which is preliminary data.</text>
</comment>
<dbReference type="EMBL" id="JAAPAO010000617">
    <property type="protein sequence ID" value="KAF4656122.1"/>
    <property type="molecule type" value="Genomic_DNA"/>
</dbReference>
<evidence type="ECO:0000256" key="1">
    <source>
        <dbReference type="SAM" id="MobiDB-lite"/>
    </source>
</evidence>
<dbReference type="Proteomes" id="UP000591131">
    <property type="component" value="Unassembled WGS sequence"/>
</dbReference>
<proteinExistence type="predicted"/>
<dbReference type="AlphaFoldDB" id="A0A7J6LAB8"/>
<sequence>MASPEEIQEEFLKLKNEDKKTTLREAKKVNPEIFGNVSKRGWMRLNVDNGFSKARDKDRYPYRKTSQPAISKGGAYANFLKQRRQELAFAKHMISEEEITTRNNVNALLNLKLTKGDFAAPPQPANDDTTEEQAEITVPNTEEHDEQPAVDENLDESHPEESLSSQCNDE</sequence>
<gene>
    <name evidence="2" type="ORF">FOL47_009132</name>
</gene>
<evidence type="ECO:0000313" key="2">
    <source>
        <dbReference type="EMBL" id="KAF4656122.1"/>
    </source>
</evidence>
<name>A0A7J6LAB8_PERCH</name>
<organism evidence="2 3">
    <name type="scientific">Perkinsus chesapeaki</name>
    <name type="common">Clam parasite</name>
    <name type="synonym">Perkinsus andrewsi</name>
    <dbReference type="NCBI Taxonomy" id="330153"/>
    <lineage>
        <taxon>Eukaryota</taxon>
        <taxon>Sar</taxon>
        <taxon>Alveolata</taxon>
        <taxon>Perkinsozoa</taxon>
        <taxon>Perkinsea</taxon>
        <taxon>Perkinsida</taxon>
        <taxon>Perkinsidae</taxon>
        <taxon>Perkinsus</taxon>
    </lineage>
</organism>
<reference evidence="2 3" key="1">
    <citation type="submission" date="2020-04" db="EMBL/GenBank/DDBJ databases">
        <title>Perkinsus chesapeaki whole genome sequence.</title>
        <authorList>
            <person name="Bogema D.R."/>
        </authorList>
    </citation>
    <scope>NUCLEOTIDE SEQUENCE [LARGE SCALE GENOMIC DNA]</scope>
    <source>
        <strain evidence="2">ATCC PRA-425</strain>
    </source>
</reference>
<feature type="compositionally biased region" description="Acidic residues" evidence="1">
    <location>
        <begin position="143"/>
        <end position="154"/>
    </location>
</feature>
<keyword evidence="3" id="KW-1185">Reference proteome</keyword>
<protein>
    <submittedName>
        <fullName evidence="2">Uncharacterized protein</fullName>
    </submittedName>
</protein>
<feature type="region of interest" description="Disordered" evidence="1">
    <location>
        <begin position="116"/>
        <end position="170"/>
    </location>
</feature>
<evidence type="ECO:0000313" key="3">
    <source>
        <dbReference type="Proteomes" id="UP000591131"/>
    </source>
</evidence>